<feature type="compositionally biased region" description="Low complexity" evidence="3">
    <location>
        <begin position="121"/>
        <end position="134"/>
    </location>
</feature>
<evidence type="ECO:0000259" key="4">
    <source>
        <dbReference type="PROSITE" id="PS51295"/>
    </source>
</evidence>
<evidence type="ECO:0000313" key="5">
    <source>
        <dbReference type="EMBL" id="MED6151407.1"/>
    </source>
</evidence>
<dbReference type="Pfam" id="PF01985">
    <property type="entry name" value="CRS1_YhbY"/>
    <property type="match status" value="1"/>
</dbReference>
<protein>
    <recommendedName>
        <fullName evidence="4">CRM domain-containing protein</fullName>
    </recommendedName>
</protein>
<reference evidence="5 6" key="1">
    <citation type="journal article" date="2023" name="Plants (Basel)">
        <title>Bridging the Gap: Combining Genomics and Transcriptomics Approaches to Understand Stylosanthes scabra, an Orphan Legume from the Brazilian Caatinga.</title>
        <authorList>
            <person name="Ferreira-Neto J.R.C."/>
            <person name="da Silva M.D."/>
            <person name="Binneck E."/>
            <person name="de Melo N.F."/>
            <person name="da Silva R.H."/>
            <person name="de Melo A.L.T.M."/>
            <person name="Pandolfi V."/>
            <person name="Bustamante F.O."/>
            <person name="Brasileiro-Vidal A.C."/>
            <person name="Benko-Iseppon A.M."/>
        </authorList>
    </citation>
    <scope>NUCLEOTIDE SEQUENCE [LARGE SCALE GENOMIC DNA]</scope>
    <source>
        <tissue evidence="5">Leaves</tissue>
    </source>
</reference>
<accession>A0ABU6TSN3</accession>
<dbReference type="SUPFAM" id="SSF75471">
    <property type="entry name" value="YhbY-like"/>
    <property type="match status" value="1"/>
</dbReference>
<evidence type="ECO:0000256" key="2">
    <source>
        <dbReference type="PROSITE-ProRule" id="PRU00626"/>
    </source>
</evidence>
<evidence type="ECO:0000256" key="3">
    <source>
        <dbReference type="SAM" id="MobiDB-lite"/>
    </source>
</evidence>
<dbReference type="PANTHER" id="PTHR47714:SF1">
    <property type="entry name" value="RNA-BINDING CRS1 _ YHBY (CRM) DOMAIN PROTEIN"/>
    <property type="match status" value="1"/>
</dbReference>
<dbReference type="EMBL" id="JASCZI010091875">
    <property type="protein sequence ID" value="MED6151407.1"/>
    <property type="molecule type" value="Genomic_DNA"/>
</dbReference>
<evidence type="ECO:0000313" key="6">
    <source>
        <dbReference type="Proteomes" id="UP001341840"/>
    </source>
</evidence>
<evidence type="ECO:0000256" key="1">
    <source>
        <dbReference type="ARBA" id="ARBA00022884"/>
    </source>
</evidence>
<feature type="compositionally biased region" description="Acidic residues" evidence="3">
    <location>
        <begin position="86"/>
        <end position="110"/>
    </location>
</feature>
<dbReference type="InterPro" id="IPR001890">
    <property type="entry name" value="RNA-binding_CRM"/>
</dbReference>
<sequence length="289" mass="32521">MASSATHFLHFLRSQPLSSSSSSSSSFVSLLKPLLLSSPNVLSTRLPHFHTQNFFHSLTRHYFSSSSHSVPHAPPPAVALSGSAENSEEEEEEGEDDYYSDEDDDEDDLDSERSNFEENTEMNSESEPNSTSSPLERKREERLKVEVPSLSVKERKELASYAHSLGKKLKTQLVGKSGVTPNVATSFIETLEANELLKIKIHRSCPGELEDVVKQLEEATGSVAVGKIGRTLIIYRPSLTKLKAEEKKKQVRQLFLKRQLKYRQLNKSREQVPKFSRRGSSWKVKSSRS</sequence>
<feature type="region of interest" description="Disordered" evidence="3">
    <location>
        <begin position="65"/>
        <end position="144"/>
    </location>
</feature>
<dbReference type="Gene3D" id="3.30.110.60">
    <property type="entry name" value="YhbY-like"/>
    <property type="match status" value="1"/>
</dbReference>
<dbReference type="SMART" id="SM01103">
    <property type="entry name" value="CRS1_YhbY"/>
    <property type="match status" value="1"/>
</dbReference>
<comment type="caution">
    <text evidence="5">The sequence shown here is derived from an EMBL/GenBank/DDBJ whole genome shotgun (WGS) entry which is preliminary data.</text>
</comment>
<dbReference type="InterPro" id="IPR035920">
    <property type="entry name" value="YhbY-like_sf"/>
</dbReference>
<dbReference type="PANTHER" id="PTHR47714">
    <property type="entry name" value="CRS1/YHBY DOMAIN CONTAINING PROTEIN, EXPRESSED"/>
    <property type="match status" value="1"/>
</dbReference>
<feature type="compositionally biased region" description="Basic and acidic residues" evidence="3">
    <location>
        <begin position="135"/>
        <end position="144"/>
    </location>
</feature>
<dbReference type="PROSITE" id="PS51295">
    <property type="entry name" value="CRM"/>
    <property type="match status" value="1"/>
</dbReference>
<organism evidence="5 6">
    <name type="scientific">Stylosanthes scabra</name>
    <dbReference type="NCBI Taxonomy" id="79078"/>
    <lineage>
        <taxon>Eukaryota</taxon>
        <taxon>Viridiplantae</taxon>
        <taxon>Streptophyta</taxon>
        <taxon>Embryophyta</taxon>
        <taxon>Tracheophyta</taxon>
        <taxon>Spermatophyta</taxon>
        <taxon>Magnoliopsida</taxon>
        <taxon>eudicotyledons</taxon>
        <taxon>Gunneridae</taxon>
        <taxon>Pentapetalae</taxon>
        <taxon>rosids</taxon>
        <taxon>fabids</taxon>
        <taxon>Fabales</taxon>
        <taxon>Fabaceae</taxon>
        <taxon>Papilionoideae</taxon>
        <taxon>50 kb inversion clade</taxon>
        <taxon>dalbergioids sensu lato</taxon>
        <taxon>Dalbergieae</taxon>
        <taxon>Pterocarpus clade</taxon>
        <taxon>Stylosanthes</taxon>
    </lineage>
</organism>
<gene>
    <name evidence="5" type="ORF">PIB30_082166</name>
</gene>
<keyword evidence="6" id="KW-1185">Reference proteome</keyword>
<proteinExistence type="predicted"/>
<feature type="domain" description="CRM" evidence="4">
    <location>
        <begin position="148"/>
        <end position="247"/>
    </location>
</feature>
<keyword evidence="1 2" id="KW-0694">RNA-binding</keyword>
<name>A0ABU6TSN3_9FABA</name>
<feature type="region of interest" description="Disordered" evidence="3">
    <location>
        <begin position="266"/>
        <end position="289"/>
    </location>
</feature>
<dbReference type="Proteomes" id="UP001341840">
    <property type="component" value="Unassembled WGS sequence"/>
</dbReference>